<dbReference type="Gene3D" id="1.10.10.60">
    <property type="entry name" value="Homeodomain-like"/>
    <property type="match status" value="1"/>
</dbReference>
<evidence type="ECO:0000259" key="4">
    <source>
        <dbReference type="PROSITE" id="PS01124"/>
    </source>
</evidence>
<keyword evidence="1" id="KW-0805">Transcription regulation</keyword>
<gene>
    <name evidence="5" type="ORF">IDJ75_03275</name>
</gene>
<dbReference type="InterPro" id="IPR009057">
    <property type="entry name" value="Homeodomain-like_sf"/>
</dbReference>
<evidence type="ECO:0000313" key="5">
    <source>
        <dbReference type="EMBL" id="MBD1384286.1"/>
    </source>
</evidence>
<dbReference type="InterPro" id="IPR050204">
    <property type="entry name" value="AraC_XylS_family_regulators"/>
</dbReference>
<proteinExistence type="predicted"/>
<evidence type="ECO:0000256" key="2">
    <source>
        <dbReference type="ARBA" id="ARBA00023125"/>
    </source>
</evidence>
<evidence type="ECO:0000313" key="6">
    <source>
        <dbReference type="Proteomes" id="UP000618754"/>
    </source>
</evidence>
<accession>A0ABR7X1B0</accession>
<feature type="domain" description="HTH araC/xylS-type" evidence="4">
    <location>
        <begin position="154"/>
        <end position="259"/>
    </location>
</feature>
<dbReference type="PANTHER" id="PTHR46796:SF13">
    <property type="entry name" value="HTH-TYPE TRANSCRIPTIONAL ACTIVATOR RHAS"/>
    <property type="match status" value="1"/>
</dbReference>
<dbReference type="Proteomes" id="UP000618754">
    <property type="component" value="Unassembled WGS sequence"/>
</dbReference>
<keyword evidence="3" id="KW-0804">Transcription</keyword>
<dbReference type="Pfam" id="PF12833">
    <property type="entry name" value="HTH_18"/>
    <property type="match status" value="1"/>
</dbReference>
<dbReference type="EMBL" id="JACWMW010000001">
    <property type="protein sequence ID" value="MBD1384286.1"/>
    <property type="molecule type" value="Genomic_DNA"/>
</dbReference>
<evidence type="ECO:0000256" key="3">
    <source>
        <dbReference type="ARBA" id="ARBA00023163"/>
    </source>
</evidence>
<dbReference type="PANTHER" id="PTHR46796">
    <property type="entry name" value="HTH-TYPE TRANSCRIPTIONAL ACTIVATOR RHAS-RELATED"/>
    <property type="match status" value="1"/>
</dbReference>
<organism evidence="5 6">
    <name type="scientific">Mucilaginibacter rigui</name>
    <dbReference type="NCBI Taxonomy" id="534635"/>
    <lineage>
        <taxon>Bacteria</taxon>
        <taxon>Pseudomonadati</taxon>
        <taxon>Bacteroidota</taxon>
        <taxon>Sphingobacteriia</taxon>
        <taxon>Sphingobacteriales</taxon>
        <taxon>Sphingobacteriaceae</taxon>
        <taxon>Mucilaginibacter</taxon>
    </lineage>
</organism>
<dbReference type="SMART" id="SM00342">
    <property type="entry name" value="HTH_ARAC"/>
    <property type="match status" value="1"/>
</dbReference>
<dbReference type="InterPro" id="IPR018060">
    <property type="entry name" value="HTH_AraC"/>
</dbReference>
<reference evidence="5 6" key="1">
    <citation type="submission" date="2020-09" db="EMBL/GenBank/DDBJ databases">
        <title>Novel species of Mucilaginibacter isolated from a glacier on the Tibetan Plateau.</title>
        <authorList>
            <person name="Liu Q."/>
            <person name="Xin Y.-H."/>
        </authorList>
    </citation>
    <scope>NUCLEOTIDE SEQUENCE [LARGE SCALE GENOMIC DNA]</scope>
    <source>
        <strain evidence="5 6">CGMCC 1.13878</strain>
    </source>
</reference>
<keyword evidence="2" id="KW-0238">DNA-binding</keyword>
<dbReference type="SUPFAM" id="SSF46689">
    <property type="entry name" value="Homeodomain-like"/>
    <property type="match status" value="1"/>
</dbReference>
<dbReference type="Pfam" id="PF20240">
    <property type="entry name" value="DUF6597"/>
    <property type="match status" value="1"/>
</dbReference>
<dbReference type="InterPro" id="IPR046532">
    <property type="entry name" value="DUF6597"/>
</dbReference>
<evidence type="ECO:0000256" key="1">
    <source>
        <dbReference type="ARBA" id="ARBA00023015"/>
    </source>
</evidence>
<name>A0ABR7X1B0_9SPHI</name>
<sequence>MDYNTIDPAADLSLFVRCYWTLDAPKETKPGKQRIIPDGCMEMIFHYGDLYKQYMEDGGSILQPRSFVFGQLTRPLEIEPTGETGIFAVRFNPDGFMPFAAGPLSIMENKAVPLTQLFGMDGLQLENDMLSAKTTDDRVRIIESFLNGRVGSAGSIDRIIQSTITAMVTLNGQLSVSDISKELNVNRRLLERRFAAVIGLSPKQLSKIIRLHAAIKMLMNEQPGSLTNIAHEGSYYDQAHFIKDFKEFTGVSPKKFYSGRLKMSALFQGRE</sequence>
<dbReference type="RefSeq" id="WP_191174170.1">
    <property type="nucleotide sequence ID" value="NZ_JACWMW010000001.1"/>
</dbReference>
<comment type="caution">
    <text evidence="5">The sequence shown here is derived from an EMBL/GenBank/DDBJ whole genome shotgun (WGS) entry which is preliminary data.</text>
</comment>
<dbReference type="PROSITE" id="PS01124">
    <property type="entry name" value="HTH_ARAC_FAMILY_2"/>
    <property type="match status" value="1"/>
</dbReference>
<keyword evidence="6" id="KW-1185">Reference proteome</keyword>
<protein>
    <submittedName>
        <fullName evidence="5">AraC family transcriptional regulator</fullName>
    </submittedName>
</protein>